<dbReference type="PANTHER" id="PTHR22775">
    <property type="entry name" value="SORTING NEXIN"/>
    <property type="match status" value="1"/>
</dbReference>
<dbReference type="InterPro" id="IPR001683">
    <property type="entry name" value="PX_dom"/>
</dbReference>
<organism evidence="1 2">
    <name type="scientific">Paramuricea clavata</name>
    <name type="common">Red gorgonian</name>
    <name type="synonym">Violescent sea-whip</name>
    <dbReference type="NCBI Taxonomy" id="317549"/>
    <lineage>
        <taxon>Eukaryota</taxon>
        <taxon>Metazoa</taxon>
        <taxon>Cnidaria</taxon>
        <taxon>Anthozoa</taxon>
        <taxon>Octocorallia</taxon>
        <taxon>Malacalcyonacea</taxon>
        <taxon>Plexauridae</taxon>
        <taxon>Paramuricea</taxon>
    </lineage>
</organism>
<proteinExistence type="predicted"/>
<dbReference type="GO" id="GO:0035091">
    <property type="term" value="F:phosphatidylinositol binding"/>
    <property type="evidence" value="ECO:0007669"/>
    <property type="project" value="InterPro"/>
</dbReference>
<dbReference type="SUPFAM" id="SSF64268">
    <property type="entry name" value="PX domain"/>
    <property type="match status" value="1"/>
</dbReference>
<evidence type="ECO:0000313" key="1">
    <source>
        <dbReference type="EMBL" id="CAB3992739.1"/>
    </source>
</evidence>
<dbReference type="SMART" id="SM00312">
    <property type="entry name" value="PX"/>
    <property type="match status" value="1"/>
</dbReference>
<sequence>MASLRSYLPPAGSTVWRNERRLTRTSSSGEAESGLSRTRIKHIVVREVWKRDIPSPHALYKIDVMTQSNHWFILRRYREFHCLHLNLVKQFNIPSDMLPTKKLFSNMSLIHLEKRRNALEHYLQRLINSHHDIAESQELFQFLNVQTHDVLCVTRQLAKVLENEGRNILASGGVFTFSPTQMYCITRQLQLPHVAIQQSDTSNPGDEMVDLGYLYDFIQELKSLCVSGVASRSSPCQELISNQAFDISLFKSLQKLQVRLLRTFSCAPCMQWLMHCTFQACSG</sequence>
<dbReference type="Gene3D" id="3.30.1520.10">
    <property type="entry name" value="Phox-like domain"/>
    <property type="match status" value="1"/>
</dbReference>
<dbReference type="OrthoDB" id="430293at2759"/>
<dbReference type="PROSITE" id="PS50195">
    <property type="entry name" value="PX"/>
    <property type="match status" value="1"/>
</dbReference>
<evidence type="ECO:0000313" key="2">
    <source>
        <dbReference type="Proteomes" id="UP001152795"/>
    </source>
</evidence>
<dbReference type="Pfam" id="PF00787">
    <property type="entry name" value="PX"/>
    <property type="match status" value="1"/>
</dbReference>
<dbReference type="PANTHER" id="PTHR22775:SF3">
    <property type="entry name" value="SORTING NEXIN-13"/>
    <property type="match status" value="1"/>
</dbReference>
<comment type="caution">
    <text evidence="1">The sequence shown here is derived from an EMBL/GenBank/DDBJ whole genome shotgun (WGS) entry which is preliminary data.</text>
</comment>
<reference evidence="1" key="1">
    <citation type="submission" date="2020-04" db="EMBL/GenBank/DDBJ databases">
        <authorList>
            <person name="Alioto T."/>
            <person name="Alioto T."/>
            <person name="Gomez Garrido J."/>
        </authorList>
    </citation>
    <scope>NUCLEOTIDE SEQUENCE</scope>
    <source>
        <strain evidence="1">A484AB</strain>
    </source>
</reference>
<dbReference type="CDD" id="cd06093">
    <property type="entry name" value="PX_domain"/>
    <property type="match status" value="1"/>
</dbReference>
<dbReference type="Proteomes" id="UP001152795">
    <property type="component" value="Unassembled WGS sequence"/>
</dbReference>
<dbReference type="EMBL" id="CACRXK020002114">
    <property type="protein sequence ID" value="CAB3992739.1"/>
    <property type="molecule type" value="Genomic_DNA"/>
</dbReference>
<protein>
    <submittedName>
        <fullName evidence="1">Nischarin-like</fullName>
    </submittedName>
</protein>
<keyword evidence="2" id="KW-1185">Reference proteome</keyword>
<dbReference type="InterPro" id="IPR036871">
    <property type="entry name" value="PX_dom_sf"/>
</dbReference>
<gene>
    <name evidence="1" type="ORF">PACLA_8A033964</name>
</gene>
<name>A0A7D9HXH6_PARCT</name>
<accession>A0A7D9HXH6</accession>
<dbReference type="AlphaFoldDB" id="A0A7D9HXH6"/>